<sequence>MNAMFTARLLARPRVWLLCWLLLLPFGRLRAQTQVDASYGPMQIYQPATAIQALQLSTGERLVLGSDLVRADGVKTLQSLLRYSAAGAPDATFALNIADYSWLPQGLTDAGAGRVFVTMAGPATLNGQVYYGLVRLLPSGLPDPAFRVQPSSMSRVTSVLVQPDGKVVVAGNFSSYAGQAAAGILRLNEDGSLDQPFVANTAGGLTLSGFGPVVARQPADGKLVVGGSFRTAAGRARSGLARFNADGTLDLTFAPVTTATALVGSVAVQPDGRILASTFNSTYLVPNVTQTLVRFTATGAFDNTFVPTNYGVRPAFSGGPATLLVQPDGKILAIFSSGPTPVCYVLRFLATGAIDPAWNVAAIPENTPFVNSLQLLAGGQVLIGGAPQLLGGPASAVPAGVNQLLSTGALDTTFPIPVLQTAGRVEDFAQQPDGKLLVVGAFSEINGSTARGLARLLANGSVDAAYTAASTITQGYPTEVVLQPDGKALVAGQFSAYNGVPVTSLVRVENSGMRDAGFVSPLTRIAGLNTNSITNLALQPDGGVLVAGNLTVSGSSGPTFRSFQRLLPNGSIDNSFQPPANFSPTALLVQPDGRIVVGSYQNPVVQRLLPNGSTDPSFAAVASGSQSFAINGLRRYPDGRLLVFGYFDQLGGISTSSVARLSATGIPDPTFNAALAGNIIVLSTAVIQPNNRILVGGTIFSSNAASSGLARLLPDGSTDAAFNQPLGPDDLVLALAVQPDGALLVGGQFSPVGSSQPNYALARLLDANVLNAGTSRQAPRTEAWPVPAHDQLHLRLDATSRPEQVALHDALGRVVMSRPVSVNEATLSLDIAALPAGAYVLKVRYAAGGTFVRRVVKN</sequence>
<dbReference type="SUPFAM" id="SSF63829">
    <property type="entry name" value="Calcium-dependent phosphotriesterase"/>
    <property type="match status" value="2"/>
</dbReference>
<organism evidence="2 3">
    <name type="scientific">Hymenobacter canadensis</name>
    <dbReference type="NCBI Taxonomy" id="2999067"/>
    <lineage>
        <taxon>Bacteria</taxon>
        <taxon>Pseudomonadati</taxon>
        <taxon>Bacteroidota</taxon>
        <taxon>Cytophagia</taxon>
        <taxon>Cytophagales</taxon>
        <taxon>Hymenobacteraceae</taxon>
        <taxon>Hymenobacter</taxon>
    </lineage>
</organism>
<dbReference type="Pfam" id="PF18962">
    <property type="entry name" value="Por_Secre_tail"/>
    <property type="match status" value="1"/>
</dbReference>
<dbReference type="Gene3D" id="2.80.10.50">
    <property type="match status" value="5"/>
</dbReference>
<dbReference type="NCBIfam" id="TIGR02608">
    <property type="entry name" value="delta_60_rpt"/>
    <property type="match status" value="9"/>
</dbReference>
<protein>
    <submittedName>
        <fullName evidence="2">T9SS type A sorting domain-containing protein</fullName>
    </submittedName>
</protein>
<evidence type="ECO:0000313" key="3">
    <source>
        <dbReference type="Proteomes" id="UP001211005"/>
    </source>
</evidence>
<evidence type="ECO:0000313" key="2">
    <source>
        <dbReference type="EMBL" id="WBA43713.1"/>
    </source>
</evidence>
<accession>A0ABY7LTH9</accession>
<dbReference type="EMBL" id="CP114767">
    <property type="protein sequence ID" value="WBA43713.1"/>
    <property type="molecule type" value="Genomic_DNA"/>
</dbReference>
<name>A0ABY7LTH9_9BACT</name>
<dbReference type="InterPro" id="IPR013431">
    <property type="entry name" value="Delta_60_rpt"/>
</dbReference>
<dbReference type="InterPro" id="IPR026444">
    <property type="entry name" value="Secre_tail"/>
</dbReference>
<feature type="domain" description="Secretion system C-terminal sorting" evidence="1">
    <location>
        <begin position="784"/>
        <end position="850"/>
    </location>
</feature>
<keyword evidence="3" id="KW-1185">Reference proteome</keyword>
<reference evidence="2 3" key="1">
    <citation type="submission" date="2022-12" db="EMBL/GenBank/DDBJ databases">
        <title>Hymenobacter canadensis sp. nov. isolated from lake water of the Cambridge Bay, Canada.</title>
        <authorList>
            <person name="Kim W.H."/>
            <person name="Lee Y.M."/>
        </authorList>
    </citation>
    <scope>NUCLEOTIDE SEQUENCE [LARGE SCALE GENOMIC DNA]</scope>
    <source>
        <strain evidence="2 3">PAMC 29467</strain>
    </source>
</reference>
<dbReference type="Pfam" id="PF17164">
    <property type="entry name" value="DUF5122"/>
    <property type="match status" value="10"/>
</dbReference>
<dbReference type="Proteomes" id="UP001211005">
    <property type="component" value="Chromosome"/>
</dbReference>
<gene>
    <name evidence="2" type="ORF">O3303_09110</name>
</gene>
<dbReference type="RefSeq" id="WP_269561749.1">
    <property type="nucleotide sequence ID" value="NZ_CP114767.1"/>
</dbReference>
<dbReference type="NCBIfam" id="TIGR04183">
    <property type="entry name" value="Por_Secre_tail"/>
    <property type="match status" value="1"/>
</dbReference>
<proteinExistence type="predicted"/>
<evidence type="ECO:0000259" key="1">
    <source>
        <dbReference type="Pfam" id="PF18962"/>
    </source>
</evidence>